<sequence>MNDGLTEMFGGRGPGVVVPVVVDEKDRCFFDHPLDHVPGMVLVAGALDLVRDQAPEWAEAPDGRMRISMTFDRMCELGPPVWLRGEPIAADDGPAWRLLALQDGETVGQASVRLGGKAAAADGARQGVVPADPALVHRHRPENVLLGGPVRVERAAVLVPPPDHRLAGAGVHTPGALIEAARQMATMLGHTAHGRDADAQMLWLTLEADIPTGLPVTVPLELWWEFAPPRGARAAYGVAVVDAESGEGYGRIEIGVHTLSRAGYLKRRSAK</sequence>
<organism evidence="2 3">
    <name type="scientific">Kitasatospora misakiensis</name>
    <dbReference type="NCBI Taxonomy" id="67330"/>
    <lineage>
        <taxon>Bacteria</taxon>
        <taxon>Bacillati</taxon>
        <taxon>Actinomycetota</taxon>
        <taxon>Actinomycetes</taxon>
        <taxon>Kitasatosporales</taxon>
        <taxon>Streptomycetaceae</taxon>
        <taxon>Kitasatospora</taxon>
    </lineage>
</organism>
<evidence type="ECO:0000313" key="2">
    <source>
        <dbReference type="EMBL" id="MFC5662619.1"/>
    </source>
</evidence>
<dbReference type="RefSeq" id="WP_380224235.1">
    <property type="nucleotide sequence ID" value="NZ_JBHSOF010000005.1"/>
</dbReference>
<keyword evidence="3" id="KW-1185">Reference proteome</keyword>
<feature type="domain" description="A-factor biosynthesis hotdog" evidence="1">
    <location>
        <begin position="135"/>
        <end position="230"/>
    </location>
</feature>
<name>A0ABW0X088_9ACTN</name>
<evidence type="ECO:0000259" key="1">
    <source>
        <dbReference type="Pfam" id="PF03756"/>
    </source>
</evidence>
<dbReference type="InterPro" id="IPR005509">
    <property type="entry name" value="AfsA_hotdog_dom"/>
</dbReference>
<comment type="caution">
    <text evidence="2">The sequence shown here is derived from an EMBL/GenBank/DDBJ whole genome shotgun (WGS) entry which is preliminary data.</text>
</comment>
<dbReference type="Pfam" id="PF03756">
    <property type="entry name" value="AfsA"/>
    <property type="match status" value="1"/>
</dbReference>
<reference evidence="3" key="1">
    <citation type="journal article" date="2019" name="Int. J. Syst. Evol. Microbiol.">
        <title>The Global Catalogue of Microorganisms (GCM) 10K type strain sequencing project: providing services to taxonomists for standard genome sequencing and annotation.</title>
        <authorList>
            <consortium name="The Broad Institute Genomics Platform"/>
            <consortium name="The Broad Institute Genome Sequencing Center for Infectious Disease"/>
            <person name="Wu L."/>
            <person name="Ma J."/>
        </authorList>
    </citation>
    <scope>NUCLEOTIDE SEQUENCE [LARGE SCALE GENOMIC DNA]</scope>
    <source>
        <strain evidence="3">CGMCC 4.1437</strain>
    </source>
</reference>
<gene>
    <name evidence="2" type="ORF">ACFP3U_06430</name>
</gene>
<protein>
    <submittedName>
        <fullName evidence="2">AfsA-related hotdog domain-containing protein</fullName>
    </submittedName>
</protein>
<evidence type="ECO:0000313" key="3">
    <source>
        <dbReference type="Proteomes" id="UP001595975"/>
    </source>
</evidence>
<dbReference type="Proteomes" id="UP001595975">
    <property type="component" value="Unassembled WGS sequence"/>
</dbReference>
<accession>A0ABW0X088</accession>
<dbReference type="EMBL" id="JBHSOF010000005">
    <property type="protein sequence ID" value="MFC5662619.1"/>
    <property type="molecule type" value="Genomic_DNA"/>
</dbReference>
<proteinExistence type="predicted"/>